<feature type="region of interest" description="Disordered" evidence="6">
    <location>
        <begin position="1083"/>
        <end position="1115"/>
    </location>
</feature>
<feature type="compositionally biased region" description="Basic and acidic residues" evidence="6">
    <location>
        <begin position="2189"/>
        <end position="2209"/>
    </location>
</feature>
<feature type="compositionally biased region" description="Basic and acidic residues" evidence="6">
    <location>
        <begin position="1020"/>
        <end position="1029"/>
    </location>
</feature>
<gene>
    <name evidence="8" type="ORF">Tco_0679746</name>
</gene>
<dbReference type="Pfam" id="PF25597">
    <property type="entry name" value="SH3_retrovirus"/>
    <property type="match status" value="1"/>
</dbReference>
<dbReference type="InterPro" id="IPR012337">
    <property type="entry name" value="RNaseH-like_sf"/>
</dbReference>
<feature type="compositionally biased region" description="Basic and acidic residues" evidence="6">
    <location>
        <begin position="2417"/>
        <end position="2436"/>
    </location>
</feature>
<accession>A0ABQ4XJD3</accession>
<evidence type="ECO:0000256" key="4">
    <source>
        <dbReference type="ARBA" id="ARBA00022801"/>
    </source>
</evidence>
<dbReference type="Pfam" id="PF07727">
    <property type="entry name" value="RVT_2"/>
    <property type="match status" value="1"/>
</dbReference>
<feature type="compositionally biased region" description="Polar residues" evidence="6">
    <location>
        <begin position="256"/>
        <end position="282"/>
    </location>
</feature>
<evidence type="ECO:0000313" key="8">
    <source>
        <dbReference type="EMBL" id="GJS65182.1"/>
    </source>
</evidence>
<feature type="compositionally biased region" description="Basic and acidic residues" evidence="6">
    <location>
        <begin position="21"/>
        <end position="32"/>
    </location>
</feature>
<feature type="compositionally biased region" description="Polar residues" evidence="6">
    <location>
        <begin position="1905"/>
        <end position="1919"/>
    </location>
</feature>
<keyword evidence="4" id="KW-0378">Hydrolase</keyword>
<dbReference type="InterPro" id="IPR043502">
    <property type="entry name" value="DNA/RNA_pol_sf"/>
</dbReference>
<keyword evidence="5" id="KW-0175">Coiled coil</keyword>
<dbReference type="PANTHER" id="PTHR42648:SF32">
    <property type="entry name" value="RIBONUCLEASE H-LIKE DOMAIN, GAG-PRE-INTEGRASE DOMAIN PROTEIN-RELATED"/>
    <property type="match status" value="1"/>
</dbReference>
<dbReference type="InterPro" id="IPR001584">
    <property type="entry name" value="Integrase_cat-core"/>
</dbReference>
<feature type="region of interest" description="Disordered" evidence="6">
    <location>
        <begin position="441"/>
        <end position="460"/>
    </location>
</feature>
<feature type="compositionally biased region" description="Basic and acidic residues" evidence="6">
    <location>
        <begin position="1083"/>
        <end position="1098"/>
    </location>
</feature>
<dbReference type="InterPro" id="IPR036397">
    <property type="entry name" value="RNaseH_sf"/>
</dbReference>
<dbReference type="InterPro" id="IPR025724">
    <property type="entry name" value="GAG-pre-integrase_dom"/>
</dbReference>
<evidence type="ECO:0000256" key="2">
    <source>
        <dbReference type="ARBA" id="ARBA00022723"/>
    </source>
</evidence>
<dbReference type="InterPro" id="IPR054722">
    <property type="entry name" value="PolX-like_BBD"/>
</dbReference>
<feature type="region of interest" description="Disordered" evidence="6">
    <location>
        <begin position="1003"/>
        <end position="1033"/>
    </location>
</feature>
<feature type="coiled-coil region" evidence="5">
    <location>
        <begin position="79"/>
        <end position="113"/>
    </location>
</feature>
<dbReference type="SUPFAM" id="SSF53098">
    <property type="entry name" value="Ribonuclease H-like"/>
    <property type="match status" value="1"/>
</dbReference>
<dbReference type="Pfam" id="PF00665">
    <property type="entry name" value="rve"/>
    <property type="match status" value="1"/>
</dbReference>
<feature type="compositionally biased region" description="Polar residues" evidence="6">
    <location>
        <begin position="1003"/>
        <end position="1019"/>
    </location>
</feature>
<feature type="compositionally biased region" description="Polar residues" evidence="6">
    <location>
        <begin position="352"/>
        <end position="362"/>
    </location>
</feature>
<feature type="region of interest" description="Disordered" evidence="6">
    <location>
        <begin position="1881"/>
        <end position="1973"/>
    </location>
</feature>
<dbReference type="InterPro" id="IPR057670">
    <property type="entry name" value="SH3_retrovirus"/>
</dbReference>
<proteinExistence type="predicted"/>
<dbReference type="PANTHER" id="PTHR42648">
    <property type="entry name" value="TRANSPOSASE, PUTATIVE-RELATED"/>
    <property type="match status" value="1"/>
</dbReference>
<keyword evidence="9" id="KW-1185">Reference proteome</keyword>
<evidence type="ECO:0000256" key="3">
    <source>
        <dbReference type="ARBA" id="ARBA00022750"/>
    </source>
</evidence>
<feature type="region of interest" description="Disordered" evidence="6">
    <location>
        <begin position="2188"/>
        <end position="2260"/>
    </location>
</feature>
<feature type="region of interest" description="Disordered" evidence="6">
    <location>
        <begin position="2032"/>
        <end position="2063"/>
    </location>
</feature>
<dbReference type="InterPro" id="IPR039537">
    <property type="entry name" value="Retrotran_Ty1/copia-like"/>
</dbReference>
<feature type="region of interest" description="Disordered" evidence="6">
    <location>
        <begin position="1"/>
        <end position="42"/>
    </location>
</feature>
<sequence length="2714" mass="308204">MEYWRIEMEQRRDGWNPGNKDGSRTGKKEESKALVTVDGESVDWTTHSEDDENYAFMASNSSGSDTQVPSCSNECKESYANLKRLYDAQREQLSDASVEIKAYTQGLKKVEAQLVAHQQGQLWYEQKIKFMKIDLDDKTDVLTYHKKLLAKAQKEKDDLEVIVDKWNHSSKNLGKIINDHMSASDKFGLGYGDYRYSGNLSYENEVSQSVFMCNKSDSENRPLHTRLVKTSEMQAVPPPMTGNYLPSGPDIEIDDSQYTYGPQKNQPSESESQTTDLDTCDSNISTETSELVSEPVVNESNIEVQPKVWSDVPIIEEYESDSEDENVTVQTKRLDTPSFANKQVKTPRENVKNQSTHSQKPKVNNKELGQRFTERACFVCGSFSHLIRDCDYHVKLAKQVELNKQNMSKGKGTGERKPTWNNVQRVNKQNQFVPLAVQTRTGNNPVNTAKASSTNSFSTARQKVNKQTVLTSTALKVNTVKPIVNDIRPANVFHKTHSPSSRPFKRTTVLRTNFSNQKVYTVKVKEVSTVGGKWDTADNPHRTLKNKGIIDSGCSRHMTGNKAYLADFQDFNGGPVAFGGSKGYITGKGKIKTGKLDFEDVSFVKELQHFNLFSVSQMCDKKNKVLFTDSECLVLSPDFKLPDENQILLKVPRQNNMYSFNLENIVPLGGLACLIAKATTDESNIWHRRLGHVNFKNLNRLVKGNLVRGLPTKLFQNDHTCVACQKGKQHKASCKAKLVSSISQTLQLLHMDLFGPTSVRSINHKTYCLVITDDFSRFSWTFFLRTKDETSAILKDFIRQIENQLNQKVKTIRCDNGTEFKNRDVIEFCGLKGIKREYSNARTPQQNGVAERKNRTLIEAARTMLADSFLPNTFWAEAVSTACYVLNRVLVTKPHNKTPYELLTGKTPIISYIRPFGCHVTILNTIDHLGKFAGKSDEGFLVGYSLQSKAFRVYNLETKRVEENLHINFLENKPNVAGKGPNWLFDLDYLTDSMNYHSVRAENQANLHTGRQESNQNTGTKDKIDAGDSEKEDEYNQDCFELPIWHSYSSTNTSASKSENKRGGPREEEQVFLDDLARLQRQEKEANEEAEALRKNLEPETENLTTQAGAAKSSSTNIFSTVSTIAKASGTNLVNTVSIPVSTASPNKGLSLSDTTNSQEDDSEIPPLEDIHEDTTDGIFTHSSYDDEGAEADFTNLETVVNVSPIPTSRINPSHPSSLILGDPTSAVQTRSKVNKSSEAHAFKISKALEDESWVDAMQEELLQFEIQKVWILVDLPYGKKAIGTKWVYRNKKDERGVVVRNKARLVAQGHRQEEGIDYDEVFAPIDEEVYVSQPPGFQDPKCPEKVYKVVKALYGLHQAPRAWYATLSTFLLKNGYRRGTIDKTLFLKKDKHDIILVQVYVDDIIFGSTKKSWCDEFEALMKSRFQMSSMGELTFFLGLQVKQKPNGIFISQDKYVAEILKKFDFASVKTASTPIETQKPLVKDEEASDVDVHLYRSMIGSLMYVTASRPDIMFAVCACSRFQVTPKTSHLSAVKRIFRYLKGKPKLGLWYPRESSFDLESYSDSDYAGANLDRKSTTGGCQFLGRRLITWQCKKQTIVATSTTEAEYVAAASCCGQVLWIQNQMLDYGFNFMNTKIYIDNESTICIVKNPVYHSKTKHIAIRHHFIRDAYEKKLIQVLKIHTDDNVADLLTKAFDFKSKKIAQVVRAWIQSKNSLVKHFEDMKLCRPFKEYLHVWLNPPRDVSMSCLPTKGMHTIGAVCTRRFRESLRRVTDGGEAFLILTLFILEKVALERDCRQRFKKNFRAVNENELRWCEAFLILTLFIISLDKVSTDFAKLVPLGKVCTAKRDVGGKYRQGYKKGKHFSGKVTPLFDTMLVQPTQDEGASSERLSDEQPSPSPAPTSEVPNESLPDSTSAQPSEVPFEQQPDPSPSPSPRPSPQPSPTPIVPDSIPEPTGENLGDHSSNDTSLSGNEDAMTLQNVYDLCISLCKQVSDQAKEIKLLKAKITKLKKQAQPVIKHFKAYLKTVSLQKRIPKKSSSKKQRMHKKNVSKQGRKIAKGESSVQRDPMFDEILITWKQKMLKVKGGQEKWWMKTRRLMKLDTDGSKVSTDEQIEGADDQVEGTEEKNEGIGEIFESIEEPREGTEDQTKEESATQASQTSTQTPTSMIFGDDETIATLLLNMSQAKAASKEKEKGVELKDVEEIDRPRPTSTRSLLTLKPLPKIDPKDKGKKKIEEEDESESEDDDIPQAVKKFKQLESDEELARKVQEEWEAEEERNRLAEEKATNEALIKNFDDIKARIEADRILAEKLQEQEREQFTIEERAKFLHDTIAAQRKFLAQQRSEAIRNRPPTKNQLRNQMMTYLKHVGNFKHSELKSKKFEDIQAMYEKIKRSDEDFIAIGSVEDESLIKKMKKKDSSKGEEIKQESKEEVKEEDKDEENTRKRKQGTRKKMKSRKRRFKQDTSQDDPSDIEKENDELRLCLTIAPDEDKEVDYEVLDKKSNGQKRSFSTLMRVLSVFDREDLDAVYKLVMDIYQDKIPEGFDKVLWGDLIVMFNPDEQDEFWNSQHEWKVVSWKLHSSSGVHTLMTDEGLVVHMLIEKKYPLKKEILMQMLKLKLESEEESTMALELIRFIKKSWLVQDQTVLGKDYSNLLIADSLLKTIWFINAPCYDNEALASPNTNDEELSIPEQTATGKGTSNPLMAGSLPKTTKPT</sequence>
<feature type="region of interest" description="Disordered" evidence="6">
    <location>
        <begin position="1140"/>
        <end position="1175"/>
    </location>
</feature>
<feature type="compositionally biased region" description="Low complexity" evidence="6">
    <location>
        <begin position="2154"/>
        <end position="2167"/>
    </location>
</feature>
<dbReference type="EMBL" id="BQNB010009559">
    <property type="protein sequence ID" value="GJS65182.1"/>
    <property type="molecule type" value="Genomic_DNA"/>
</dbReference>
<reference evidence="8" key="2">
    <citation type="submission" date="2022-01" db="EMBL/GenBank/DDBJ databases">
        <authorList>
            <person name="Yamashiro T."/>
            <person name="Shiraishi A."/>
            <person name="Satake H."/>
            <person name="Nakayama K."/>
        </authorList>
    </citation>
    <scope>NUCLEOTIDE SEQUENCE</scope>
</reference>
<dbReference type="InterPro" id="IPR013103">
    <property type="entry name" value="RVT_2"/>
</dbReference>
<feature type="compositionally biased region" description="Polar residues" evidence="6">
    <location>
        <begin position="1102"/>
        <end position="1115"/>
    </location>
</feature>
<keyword evidence="2" id="KW-0479">Metal-binding</keyword>
<feature type="compositionally biased region" description="Acidic residues" evidence="6">
    <location>
        <begin position="2237"/>
        <end position="2248"/>
    </location>
</feature>
<feature type="region of interest" description="Disordered" evidence="6">
    <location>
        <begin position="2103"/>
        <end position="2170"/>
    </location>
</feature>
<comment type="caution">
    <text evidence="8">The sequence shown here is derived from an EMBL/GenBank/DDBJ whole genome shotgun (WGS) entry which is preliminary data.</text>
</comment>
<dbReference type="Gene3D" id="3.30.420.10">
    <property type="entry name" value="Ribonuclease H-like superfamily/Ribonuclease H"/>
    <property type="match status" value="1"/>
</dbReference>
<dbReference type="PROSITE" id="PS50994">
    <property type="entry name" value="INTEGRASE"/>
    <property type="match status" value="1"/>
</dbReference>
<feature type="compositionally biased region" description="Basic residues" evidence="6">
    <location>
        <begin position="2444"/>
        <end position="2461"/>
    </location>
</feature>
<feature type="compositionally biased region" description="Polar residues" evidence="6">
    <location>
        <begin position="1140"/>
        <end position="1158"/>
    </location>
</feature>
<keyword evidence="1" id="KW-0645">Protease</keyword>
<organism evidence="8 9">
    <name type="scientific">Tanacetum coccineum</name>
    <dbReference type="NCBI Taxonomy" id="301880"/>
    <lineage>
        <taxon>Eukaryota</taxon>
        <taxon>Viridiplantae</taxon>
        <taxon>Streptophyta</taxon>
        <taxon>Embryophyta</taxon>
        <taxon>Tracheophyta</taxon>
        <taxon>Spermatophyta</taxon>
        <taxon>Magnoliopsida</taxon>
        <taxon>eudicotyledons</taxon>
        <taxon>Gunneridae</taxon>
        <taxon>Pentapetalae</taxon>
        <taxon>asterids</taxon>
        <taxon>campanulids</taxon>
        <taxon>Asterales</taxon>
        <taxon>Asteraceae</taxon>
        <taxon>Asteroideae</taxon>
        <taxon>Anthemideae</taxon>
        <taxon>Anthemidinae</taxon>
        <taxon>Tanacetum</taxon>
    </lineage>
</organism>
<feature type="region of interest" description="Disordered" evidence="6">
    <location>
        <begin position="2680"/>
        <end position="2714"/>
    </location>
</feature>
<dbReference type="Pfam" id="PF22936">
    <property type="entry name" value="Pol_BBD"/>
    <property type="match status" value="1"/>
</dbReference>
<dbReference type="CDD" id="cd09272">
    <property type="entry name" value="RNase_HI_RT_Ty1"/>
    <property type="match status" value="1"/>
</dbReference>
<evidence type="ECO:0000256" key="1">
    <source>
        <dbReference type="ARBA" id="ARBA00022670"/>
    </source>
</evidence>
<feature type="compositionally biased region" description="Basic and acidic residues" evidence="6">
    <location>
        <begin position="1"/>
        <end position="14"/>
    </location>
</feature>
<name>A0ABQ4XJD3_9ASTR</name>
<evidence type="ECO:0000313" key="9">
    <source>
        <dbReference type="Proteomes" id="UP001151760"/>
    </source>
</evidence>
<feature type="domain" description="Integrase catalytic" evidence="7">
    <location>
        <begin position="741"/>
        <end position="907"/>
    </location>
</feature>
<dbReference type="Pfam" id="PF13976">
    <property type="entry name" value="gag_pre-integrs"/>
    <property type="match status" value="1"/>
</dbReference>
<feature type="compositionally biased region" description="Polar residues" evidence="6">
    <location>
        <begin position="2689"/>
        <end position="2701"/>
    </location>
</feature>
<feature type="region of interest" description="Disordered" evidence="6">
    <location>
        <begin position="337"/>
        <end position="363"/>
    </location>
</feature>
<feature type="compositionally biased region" description="Acidic residues" evidence="6">
    <location>
        <begin position="2112"/>
        <end position="2123"/>
    </location>
</feature>
<evidence type="ECO:0000259" key="7">
    <source>
        <dbReference type="PROSITE" id="PS50994"/>
    </source>
</evidence>
<protein>
    <submittedName>
        <fullName evidence="8">Ribonuclease H-like domain-containing protein</fullName>
    </submittedName>
</protein>
<feature type="compositionally biased region" description="Basic and acidic residues" evidence="6">
    <location>
        <begin position="2139"/>
        <end position="2153"/>
    </location>
</feature>
<reference evidence="8" key="1">
    <citation type="journal article" date="2022" name="Int. J. Mol. Sci.">
        <title>Draft Genome of Tanacetum Coccineum: Genomic Comparison of Closely Related Tanacetum-Family Plants.</title>
        <authorList>
            <person name="Yamashiro T."/>
            <person name="Shiraishi A."/>
            <person name="Nakayama K."/>
            <person name="Satake H."/>
        </authorList>
    </citation>
    <scope>NUCLEOTIDE SEQUENCE</scope>
</reference>
<feature type="compositionally biased region" description="Basic residues" evidence="6">
    <location>
        <begin position="2033"/>
        <end position="2057"/>
    </location>
</feature>
<evidence type="ECO:0000256" key="6">
    <source>
        <dbReference type="SAM" id="MobiDB-lite"/>
    </source>
</evidence>
<dbReference type="Proteomes" id="UP001151760">
    <property type="component" value="Unassembled WGS sequence"/>
</dbReference>
<feature type="compositionally biased region" description="Pro residues" evidence="6">
    <location>
        <begin position="1929"/>
        <end position="1947"/>
    </location>
</feature>
<keyword evidence="3" id="KW-0064">Aspartyl protease</keyword>
<evidence type="ECO:0000256" key="5">
    <source>
        <dbReference type="SAM" id="Coils"/>
    </source>
</evidence>
<feature type="region of interest" description="Disordered" evidence="6">
    <location>
        <begin position="232"/>
        <end position="282"/>
    </location>
</feature>
<feature type="region of interest" description="Disordered" evidence="6">
    <location>
        <begin position="2413"/>
        <end position="2474"/>
    </location>
</feature>
<dbReference type="SUPFAM" id="SSF56672">
    <property type="entry name" value="DNA/RNA polymerases"/>
    <property type="match status" value="1"/>
</dbReference>